<comment type="caution">
    <text evidence="1">The sequence shown here is derived from an EMBL/GenBank/DDBJ whole genome shotgun (WGS) entry which is preliminary data.</text>
</comment>
<dbReference type="RefSeq" id="WP_395418915.1">
    <property type="nucleotide sequence ID" value="NZ_JBIPKE010000020.1"/>
</dbReference>
<name>A0ABW7NCY5_9BACT</name>
<evidence type="ECO:0000313" key="1">
    <source>
        <dbReference type="EMBL" id="MFH6985463.1"/>
    </source>
</evidence>
<accession>A0ABW7NCY5</accession>
<dbReference type="EMBL" id="JBIPKE010000020">
    <property type="protein sequence ID" value="MFH6985463.1"/>
    <property type="molecule type" value="Genomic_DNA"/>
</dbReference>
<proteinExistence type="predicted"/>
<evidence type="ECO:0000313" key="2">
    <source>
        <dbReference type="Proteomes" id="UP001610063"/>
    </source>
</evidence>
<keyword evidence="2" id="KW-1185">Reference proteome</keyword>
<reference evidence="1 2" key="1">
    <citation type="journal article" date="2013" name="Int. J. Syst. Evol. Microbiol.">
        <title>Marinoscillum luteum sp. nov., isolated from marine sediment.</title>
        <authorList>
            <person name="Cha I.T."/>
            <person name="Park S.J."/>
            <person name="Kim S.J."/>
            <person name="Kim J.G."/>
            <person name="Jung M.Y."/>
            <person name="Shin K.S."/>
            <person name="Kwon K.K."/>
            <person name="Yang S.H."/>
            <person name="Seo Y.S."/>
            <person name="Rhee S.K."/>
        </authorList>
    </citation>
    <scope>NUCLEOTIDE SEQUENCE [LARGE SCALE GENOMIC DNA]</scope>
    <source>
        <strain evidence="1 2">KCTC 23939</strain>
    </source>
</reference>
<dbReference type="Proteomes" id="UP001610063">
    <property type="component" value="Unassembled WGS sequence"/>
</dbReference>
<protein>
    <submittedName>
        <fullName evidence="1">Uncharacterized protein</fullName>
    </submittedName>
</protein>
<organism evidence="1 2">
    <name type="scientific">Marinoscillum luteum</name>
    <dbReference type="NCBI Taxonomy" id="861051"/>
    <lineage>
        <taxon>Bacteria</taxon>
        <taxon>Pseudomonadati</taxon>
        <taxon>Bacteroidota</taxon>
        <taxon>Cytophagia</taxon>
        <taxon>Cytophagales</taxon>
        <taxon>Reichenbachiellaceae</taxon>
        <taxon>Marinoscillum</taxon>
    </lineage>
</organism>
<gene>
    <name evidence="1" type="ORF">ACHKAR_18575</name>
</gene>
<sequence>MTQLGGTRSNELTTILDQINEALTSRSINSLDANSHITGRDFHTKIWKLALSVPLGIAVVSETMEQTTIANIYYEIGLMNALGKETLVIKTRGFRVPSDFVRTEYISYGTDFIVKFENFLDQTFDQAEYYGIMAENLNAKPLLSIDYFRRAYLITGDNDYRDRAIELLENHEFDEHNLLMIRSYFNII</sequence>